<gene>
    <name evidence="1" type="ORF">DFQ15_11576</name>
</gene>
<dbReference type="AlphaFoldDB" id="A0A318SG22"/>
<dbReference type="Proteomes" id="UP000247540">
    <property type="component" value="Unassembled WGS sequence"/>
</dbReference>
<evidence type="ECO:0000313" key="2">
    <source>
        <dbReference type="Proteomes" id="UP000247540"/>
    </source>
</evidence>
<organism evidence="1 2">
    <name type="scientific">Xylophilus ampelinus</name>
    <dbReference type="NCBI Taxonomy" id="54067"/>
    <lineage>
        <taxon>Bacteria</taxon>
        <taxon>Pseudomonadati</taxon>
        <taxon>Pseudomonadota</taxon>
        <taxon>Betaproteobacteria</taxon>
        <taxon>Burkholderiales</taxon>
        <taxon>Xylophilus</taxon>
    </lineage>
</organism>
<name>A0A318SG22_9BURK</name>
<reference evidence="1 2" key="1">
    <citation type="submission" date="2018-06" db="EMBL/GenBank/DDBJ databases">
        <title>Genomic Encyclopedia of Type Strains, Phase III (KMG-III): the genomes of soil and plant-associated and newly described type strains.</title>
        <authorList>
            <person name="Whitman W."/>
        </authorList>
    </citation>
    <scope>NUCLEOTIDE SEQUENCE [LARGE SCALE GENOMIC DNA]</scope>
    <source>
        <strain evidence="1 2">CECT 7646</strain>
    </source>
</reference>
<protein>
    <submittedName>
        <fullName evidence="1">Uncharacterized protein</fullName>
    </submittedName>
</protein>
<proteinExistence type="predicted"/>
<comment type="caution">
    <text evidence="1">The sequence shown here is derived from an EMBL/GenBank/DDBJ whole genome shotgun (WGS) entry which is preliminary data.</text>
</comment>
<sequence>MRVSVDELDGALSGFREFEIRGSDGRRAAELFREAKIKSLDLNKRSFELFHCVCADADQLDIASQDGDISKIKNLIEASKDAKA</sequence>
<evidence type="ECO:0000313" key="1">
    <source>
        <dbReference type="EMBL" id="PYE76208.1"/>
    </source>
</evidence>
<accession>A0A318SG22</accession>
<dbReference type="EMBL" id="QJTC01000015">
    <property type="protein sequence ID" value="PYE76208.1"/>
    <property type="molecule type" value="Genomic_DNA"/>
</dbReference>
<keyword evidence="2" id="KW-1185">Reference proteome</keyword>